<feature type="transmembrane region" description="Helical" evidence="1">
    <location>
        <begin position="38"/>
        <end position="61"/>
    </location>
</feature>
<evidence type="ECO:0000313" key="2">
    <source>
        <dbReference type="EMBL" id="QIP11781.1"/>
    </source>
</evidence>
<feature type="transmembrane region" description="Helical" evidence="1">
    <location>
        <begin position="73"/>
        <end position="90"/>
    </location>
</feature>
<evidence type="ECO:0000313" key="3">
    <source>
        <dbReference type="Proteomes" id="UP000501802"/>
    </source>
</evidence>
<gene>
    <name evidence="2" type="ORF">G8759_03640</name>
</gene>
<keyword evidence="1" id="KW-1133">Transmembrane helix</keyword>
<reference evidence="2 3" key="1">
    <citation type="submission" date="2020-03" db="EMBL/GenBank/DDBJ databases">
        <authorList>
            <person name="Kim M.K."/>
        </authorList>
    </citation>
    <scope>NUCLEOTIDE SEQUENCE [LARGE SCALE GENOMIC DNA]</scope>
    <source>
        <strain evidence="2 3">BT328</strain>
    </source>
</reference>
<dbReference type="Proteomes" id="UP000501802">
    <property type="component" value="Chromosome"/>
</dbReference>
<keyword evidence="1" id="KW-0472">Membrane</keyword>
<accession>A0A6G9AH50</accession>
<protein>
    <submittedName>
        <fullName evidence="2">DUF2304 domain-containing protein</fullName>
    </submittedName>
</protein>
<sequence length="129" mass="14713">MNADIQLSFTPIQLLLSLLLLVVAVASLRLFRNRLLYRLFFVAIVVVGILFVSIPELPYYIANRLGVGRGVDLVFYLLFTGFLLLIAVLYRRLLQHDVILTQIIRQNAIKNYSGIKSQLPERGPTKRRG</sequence>
<dbReference type="EMBL" id="CP050063">
    <property type="protein sequence ID" value="QIP11781.1"/>
    <property type="molecule type" value="Genomic_DNA"/>
</dbReference>
<feature type="transmembrane region" description="Helical" evidence="1">
    <location>
        <begin position="12"/>
        <end position="31"/>
    </location>
</feature>
<keyword evidence="1" id="KW-0812">Transmembrane</keyword>
<dbReference type="RefSeq" id="WP_167205300.1">
    <property type="nucleotide sequence ID" value="NZ_CP050063.1"/>
</dbReference>
<dbReference type="InterPro" id="IPR019277">
    <property type="entry name" value="DUF2304"/>
</dbReference>
<evidence type="ECO:0000256" key="1">
    <source>
        <dbReference type="SAM" id="Phobius"/>
    </source>
</evidence>
<name>A0A6G9AH50_9BACT</name>
<proteinExistence type="predicted"/>
<dbReference type="AlphaFoldDB" id="A0A6G9AH50"/>
<dbReference type="Pfam" id="PF10066">
    <property type="entry name" value="DUF2304"/>
    <property type="match status" value="1"/>
</dbReference>
<keyword evidence="3" id="KW-1185">Reference proteome</keyword>
<dbReference type="KEGG" id="spib:G8759_03640"/>
<organism evidence="2 3">
    <name type="scientific">Spirosoma aureum</name>
    <dbReference type="NCBI Taxonomy" id="2692134"/>
    <lineage>
        <taxon>Bacteria</taxon>
        <taxon>Pseudomonadati</taxon>
        <taxon>Bacteroidota</taxon>
        <taxon>Cytophagia</taxon>
        <taxon>Cytophagales</taxon>
        <taxon>Cytophagaceae</taxon>
        <taxon>Spirosoma</taxon>
    </lineage>
</organism>